<comment type="caution">
    <text evidence="1">The sequence shown here is derived from an EMBL/GenBank/DDBJ whole genome shotgun (WGS) entry which is preliminary data.</text>
</comment>
<protein>
    <recommendedName>
        <fullName evidence="3">RHS repeat-associated core domain-containing protein</fullName>
    </recommendedName>
</protein>
<evidence type="ECO:0000313" key="1">
    <source>
        <dbReference type="EMBL" id="OUM30499.1"/>
    </source>
</evidence>
<evidence type="ECO:0008006" key="3">
    <source>
        <dbReference type="Google" id="ProtNLM"/>
    </source>
</evidence>
<dbReference type="Proteomes" id="UP000196082">
    <property type="component" value="Unassembled WGS sequence"/>
</dbReference>
<dbReference type="EMBL" id="NFSB01000080">
    <property type="protein sequence ID" value="OUM30499.1"/>
    <property type="molecule type" value="Genomic_DNA"/>
</dbReference>
<name>A0A1Y3KXA7_PSEPU</name>
<dbReference type="NCBIfam" id="TIGR03696">
    <property type="entry name" value="Rhs_assc_core"/>
    <property type="match status" value="1"/>
</dbReference>
<sequence>MLGFNGERYDPLTHTYALGQGYRSYSQVLMRFQRPDDLSPFLEGGLNAYAYCKNDPVNYQDGSGHAPTVAQLQAAIKKRRRPATAQAEPALVNAYQKAKSVSVEEGSIFERKYSAQPEPPVVKVHQKAKSVSFAGGTIFEGNYPAHYKHFQERKALINQLDRLNTFNELLNSDLDHLWNPATRLNYRKHNLFPAYRRRLTSMIQSLEEVKIEKERIQHRLQAIRW</sequence>
<evidence type="ECO:0000313" key="2">
    <source>
        <dbReference type="Proteomes" id="UP000196082"/>
    </source>
</evidence>
<proteinExistence type="predicted"/>
<dbReference type="Gene3D" id="2.180.10.10">
    <property type="entry name" value="RHS repeat-associated core"/>
    <property type="match status" value="1"/>
</dbReference>
<dbReference type="InterPro" id="IPR022385">
    <property type="entry name" value="Rhs_assc_core"/>
</dbReference>
<accession>A0A1Y3KXA7</accession>
<dbReference type="AlphaFoldDB" id="A0A1Y3KXA7"/>
<organism evidence="1 2">
    <name type="scientific">Pseudomonas putida</name>
    <name type="common">Arthrobacter siderocapsulatus</name>
    <dbReference type="NCBI Taxonomy" id="303"/>
    <lineage>
        <taxon>Bacteria</taxon>
        <taxon>Pseudomonadati</taxon>
        <taxon>Pseudomonadota</taxon>
        <taxon>Gammaproteobacteria</taxon>
        <taxon>Pseudomonadales</taxon>
        <taxon>Pseudomonadaceae</taxon>
        <taxon>Pseudomonas</taxon>
    </lineage>
</organism>
<gene>
    <name evidence="1" type="ORF">B8W72_17125</name>
</gene>
<reference evidence="1 2" key="1">
    <citation type="submission" date="2017-05" db="EMBL/GenBank/DDBJ databases">
        <title>Whole genome sequence of Pseudomonas putida isolate 1312 commercialized as a biostimulant.</title>
        <authorList>
            <person name="Crovadore J."/>
            <person name="Blanc P."/>
            <person name="Chablais R."/>
            <person name="Cochard B."/>
            <person name="Grizard D."/>
            <person name="Lefort F."/>
        </authorList>
    </citation>
    <scope>NUCLEOTIDE SEQUENCE [LARGE SCALE GENOMIC DNA]</scope>
    <source>
        <strain evidence="1 2">1312</strain>
    </source>
</reference>